<dbReference type="EMBL" id="CP035503">
    <property type="protein sequence ID" value="QDL36862.1"/>
    <property type="molecule type" value="Genomic_DNA"/>
</dbReference>
<reference evidence="1 2" key="1">
    <citation type="submission" date="2019-01" db="EMBL/GenBank/DDBJ databases">
        <title>Genomic insights into a novel species Rhodoferax sp.</title>
        <authorList>
            <person name="Jin L."/>
        </authorList>
    </citation>
    <scope>NUCLEOTIDE SEQUENCE [LARGE SCALE GENOMIC DNA]</scope>
    <source>
        <strain evidence="1 2">CHu59-6-5</strain>
    </source>
</reference>
<dbReference type="RefSeq" id="WP_142818021.1">
    <property type="nucleotide sequence ID" value="NZ_CP035503.1"/>
</dbReference>
<sequence length="97" mass="11366">MLSKALRAKYLGAERRLNRPARTIQNVAQSSWCIWYQAQQLGLRHTLQHQGTKTDGQRYHNQRRHEARRHEAVRDFCDAMQSEQAPARTLAQVQMIP</sequence>
<dbReference type="Proteomes" id="UP000316798">
    <property type="component" value="Chromosome"/>
</dbReference>
<organism evidence="1 2">
    <name type="scientific">Rhodoferax sediminis</name>
    <dbReference type="NCBI Taxonomy" id="2509614"/>
    <lineage>
        <taxon>Bacteria</taxon>
        <taxon>Pseudomonadati</taxon>
        <taxon>Pseudomonadota</taxon>
        <taxon>Betaproteobacteria</taxon>
        <taxon>Burkholderiales</taxon>
        <taxon>Comamonadaceae</taxon>
        <taxon>Rhodoferax</taxon>
    </lineage>
</organism>
<protein>
    <submittedName>
        <fullName evidence="1">Uncharacterized protein</fullName>
    </submittedName>
</protein>
<evidence type="ECO:0000313" key="2">
    <source>
        <dbReference type="Proteomes" id="UP000316798"/>
    </source>
</evidence>
<name>A0A515D8W9_9BURK</name>
<dbReference type="KEGG" id="rhf:EUB48_05805"/>
<gene>
    <name evidence="1" type="ORF">EUB48_05805</name>
</gene>
<evidence type="ECO:0000313" key="1">
    <source>
        <dbReference type="EMBL" id="QDL36862.1"/>
    </source>
</evidence>
<proteinExistence type="predicted"/>
<accession>A0A515D8W9</accession>
<keyword evidence="2" id="KW-1185">Reference proteome</keyword>
<dbReference type="AlphaFoldDB" id="A0A515D8W9"/>